<feature type="compositionally biased region" description="Polar residues" evidence="1">
    <location>
        <begin position="456"/>
        <end position="473"/>
    </location>
</feature>
<evidence type="ECO:0000256" key="1">
    <source>
        <dbReference type="SAM" id="MobiDB-lite"/>
    </source>
</evidence>
<keyword evidence="4" id="KW-1185">Reference proteome</keyword>
<evidence type="ECO:0000313" key="3">
    <source>
        <dbReference type="EMBL" id="KAF4236274.1"/>
    </source>
</evidence>
<sequence>MVKGIESPSGGADLVPEAMTAVQQGYYSHGKDNEAEAIMSLADSLSQVVSLGDASENVNHHDGNAVGTAKRSTREVSVAPTKKPLHLLDLPMDVLQDIIKEVTHTNDLTSLALTCSALHALAIPQMYSRFDIVWPDALSSSDHPAGVDALSYGLATLVMGEDLFHETPSTGRSPCQHCGCDGRHGQMPSRLETNTMRESVQAPTYQRTMRHMRRGNYYAQYTRKFSVGNGPLTWVQEYAVTKETGKMLGTLVALAVARMVNLETFIWDMPTGVVRDVWMALSSLANRPGRDCRLERVWVRWHDNTENAMRPASGLLPSASVSPLVRYSHVEYPSISILPPLKSLSVLDIDEPSYLEEMAVLIDRSRDRLTELRIGISSRVYQCDWLKPRSAASAQEDASDENPHNWPKAGGVLEVLSGKWQDYFGHGEISVQPSSIKGFTGEQVMSHDELIETISDGDSTSPESQSPNHLTGNKVAASTTVQAVSGVSDKVPSASCYSTSRTETESDRILRLEILELERVFLCIPVILKAIDWTRVTTLTILRCDGHEKLWRALRRQYAPSAFRNTPSYAKNQDDQSEYPLRIKHLHTDSVSPYLLLFIKDAIARNTLETVFLHEAPMYDSIVHIEAIYRNIIRAHRLSLKKILIDSTERSPNGTEVGTSRWRKWMFTRKMISFITSGRMPKLRELSMTINSKDWHYFLQRLPYIPHLRALHIPHVANPVHRSPKELALQISDIVTIRPEVGIGYIGIQSKCYEIVETKRGDKDDDLDDADDSHSEGFVPGGGPWPASDMNESEDEDGMDSVMESGSELSDYGASSDDESSSDCTRSRTTFRLREILFYDDKIAIFKARHGVL</sequence>
<feature type="region of interest" description="Disordered" evidence="1">
    <location>
        <begin position="763"/>
        <end position="825"/>
    </location>
</feature>
<dbReference type="InterPro" id="IPR001810">
    <property type="entry name" value="F-box_dom"/>
</dbReference>
<evidence type="ECO:0000313" key="4">
    <source>
        <dbReference type="Proteomes" id="UP000653565"/>
    </source>
</evidence>
<feature type="region of interest" description="Disordered" evidence="1">
    <location>
        <begin position="454"/>
        <end position="473"/>
    </location>
</feature>
<gene>
    <name evidence="3" type="ORF">CNMCM6805_007626</name>
</gene>
<dbReference type="Proteomes" id="UP000653565">
    <property type="component" value="Unassembled WGS sequence"/>
</dbReference>
<feature type="region of interest" description="Disordered" evidence="1">
    <location>
        <begin position="56"/>
        <end position="76"/>
    </location>
</feature>
<dbReference type="PROSITE" id="PS50181">
    <property type="entry name" value="FBOX"/>
    <property type="match status" value="1"/>
</dbReference>
<name>A0A8H4GUB1_9EURO</name>
<evidence type="ECO:0000259" key="2">
    <source>
        <dbReference type="PROSITE" id="PS50181"/>
    </source>
</evidence>
<dbReference type="EMBL" id="JAAAPX010000053">
    <property type="protein sequence ID" value="KAF4236274.1"/>
    <property type="molecule type" value="Genomic_DNA"/>
</dbReference>
<reference evidence="3" key="1">
    <citation type="journal article" date="2020" name="bioRxiv">
        <title>Genomic and phenotypic heterogeneity of clinical isolates of the human pathogens Aspergillus fumigatus, Aspergillus lentulus and Aspergillus fumigatiaffinis.</title>
        <authorList>
            <person name="dos Santos R.A.C."/>
            <person name="Steenwyk J.L."/>
            <person name="Rivero-Menendez O."/>
            <person name="Mead M.E."/>
            <person name="Silva L.P."/>
            <person name="Bastos R.W."/>
            <person name="Alastruey-Izquierdo A."/>
            <person name="Goldman G.H."/>
            <person name="Rokas A."/>
        </authorList>
    </citation>
    <scope>NUCLEOTIDE SEQUENCE</scope>
    <source>
        <strain evidence="3">CNM-CM6805</strain>
    </source>
</reference>
<reference evidence="3" key="2">
    <citation type="submission" date="2020-04" db="EMBL/GenBank/DDBJ databases">
        <authorList>
            <person name="Santos R.A.C."/>
            <person name="Steenwyk J.L."/>
            <person name="Rivero-Menendez O."/>
            <person name="Mead M.E."/>
            <person name="Silva L.P."/>
            <person name="Bastos R.W."/>
            <person name="Alastruey-Izquierdo A."/>
            <person name="Goldman G.H."/>
            <person name="Rokas A."/>
        </authorList>
    </citation>
    <scope>NUCLEOTIDE SEQUENCE</scope>
    <source>
        <strain evidence="3">CNM-CM6805</strain>
    </source>
</reference>
<dbReference type="OrthoDB" id="3199516at2759"/>
<dbReference type="AlphaFoldDB" id="A0A8H4GUB1"/>
<accession>A0A8H4GUB1</accession>
<organism evidence="3 4">
    <name type="scientific">Aspergillus fumigatiaffinis</name>
    <dbReference type="NCBI Taxonomy" id="340414"/>
    <lineage>
        <taxon>Eukaryota</taxon>
        <taxon>Fungi</taxon>
        <taxon>Dikarya</taxon>
        <taxon>Ascomycota</taxon>
        <taxon>Pezizomycotina</taxon>
        <taxon>Eurotiomycetes</taxon>
        <taxon>Eurotiomycetidae</taxon>
        <taxon>Eurotiales</taxon>
        <taxon>Aspergillaceae</taxon>
        <taxon>Aspergillus</taxon>
        <taxon>Aspergillus subgen. Fumigati</taxon>
    </lineage>
</organism>
<proteinExistence type="predicted"/>
<protein>
    <recommendedName>
        <fullName evidence="2">F-box domain-containing protein</fullName>
    </recommendedName>
</protein>
<feature type="domain" description="F-box" evidence="2">
    <location>
        <begin position="84"/>
        <end position="137"/>
    </location>
</feature>
<comment type="caution">
    <text evidence="3">The sequence shown here is derived from an EMBL/GenBank/DDBJ whole genome shotgun (WGS) entry which is preliminary data.</text>
</comment>